<evidence type="ECO:0000313" key="8">
    <source>
        <dbReference type="Proteomes" id="UP000182412"/>
    </source>
</evidence>
<dbReference type="RefSeq" id="WP_074571715.1">
    <property type="nucleotide sequence ID" value="NZ_FNJQ01000006.1"/>
</dbReference>
<name>A0A1H0Q095_SELRU</name>
<reference evidence="7 8" key="1">
    <citation type="submission" date="2016-10" db="EMBL/GenBank/DDBJ databases">
        <authorList>
            <person name="de Groot N.N."/>
        </authorList>
    </citation>
    <scope>NUCLEOTIDE SEQUENCE [LARGE SCALE GENOMIC DNA]</scope>
    <source>
        <strain evidence="7 8">S137</strain>
    </source>
</reference>
<dbReference type="EMBL" id="FNJQ01000006">
    <property type="protein sequence ID" value="SDP10877.1"/>
    <property type="molecule type" value="Genomic_DNA"/>
</dbReference>
<dbReference type="GO" id="GO:0005886">
    <property type="term" value="C:plasma membrane"/>
    <property type="evidence" value="ECO:0007669"/>
    <property type="project" value="UniProtKB-SubCell"/>
</dbReference>
<protein>
    <submittedName>
        <fullName evidence="7">Oxaloacetate decarboxylase, gamma chain</fullName>
    </submittedName>
</protein>
<keyword evidence="4 6" id="KW-1133">Transmembrane helix</keyword>
<accession>A0A1H0Q095</accession>
<feature type="transmembrane region" description="Helical" evidence="6">
    <location>
        <begin position="12"/>
        <end position="34"/>
    </location>
</feature>
<organism evidence="7 8">
    <name type="scientific">Selenomonas ruminantium</name>
    <dbReference type="NCBI Taxonomy" id="971"/>
    <lineage>
        <taxon>Bacteria</taxon>
        <taxon>Bacillati</taxon>
        <taxon>Bacillota</taxon>
        <taxon>Negativicutes</taxon>
        <taxon>Selenomonadales</taxon>
        <taxon>Selenomonadaceae</taxon>
        <taxon>Selenomonas</taxon>
    </lineage>
</organism>
<dbReference type="AlphaFoldDB" id="A0A1H0Q095"/>
<evidence type="ECO:0000256" key="2">
    <source>
        <dbReference type="ARBA" id="ARBA00022475"/>
    </source>
</evidence>
<keyword evidence="5 6" id="KW-0472">Membrane</keyword>
<evidence type="ECO:0000256" key="5">
    <source>
        <dbReference type="ARBA" id="ARBA00023136"/>
    </source>
</evidence>
<dbReference type="Pfam" id="PF04277">
    <property type="entry name" value="OAD_gamma"/>
    <property type="match status" value="1"/>
</dbReference>
<proteinExistence type="predicted"/>
<gene>
    <name evidence="7" type="ORF">SAMN05216366_10690</name>
</gene>
<keyword evidence="2" id="KW-1003">Cell membrane</keyword>
<dbReference type="OrthoDB" id="1666757at2"/>
<comment type="subcellular location">
    <subcellularLocation>
        <location evidence="1">Cell membrane</location>
    </subcellularLocation>
</comment>
<keyword evidence="3 6" id="KW-0812">Transmembrane</keyword>
<evidence type="ECO:0000256" key="6">
    <source>
        <dbReference type="SAM" id="Phobius"/>
    </source>
</evidence>
<sequence>MSQPVTTNPLIIMLINMTVVFLVLMALGVVINLIHIIDPTKPKAAPKEEVVEEAPAVEAPAAEPVTAPVEEGISPEVVAVIAAAVASMGYGAGSVRAIRPLDRDNWKNSGRNALQSRF</sequence>
<evidence type="ECO:0000256" key="3">
    <source>
        <dbReference type="ARBA" id="ARBA00022692"/>
    </source>
</evidence>
<dbReference type="InterPro" id="IPR005899">
    <property type="entry name" value="Na_pump_deCOase"/>
</dbReference>
<dbReference type="GO" id="GO:0036376">
    <property type="term" value="P:sodium ion export across plasma membrane"/>
    <property type="evidence" value="ECO:0007669"/>
    <property type="project" value="InterPro"/>
</dbReference>
<evidence type="ECO:0000256" key="4">
    <source>
        <dbReference type="ARBA" id="ARBA00022989"/>
    </source>
</evidence>
<dbReference type="Proteomes" id="UP000182412">
    <property type="component" value="Unassembled WGS sequence"/>
</dbReference>
<dbReference type="GO" id="GO:0015081">
    <property type="term" value="F:sodium ion transmembrane transporter activity"/>
    <property type="evidence" value="ECO:0007669"/>
    <property type="project" value="InterPro"/>
</dbReference>
<evidence type="ECO:0000313" key="7">
    <source>
        <dbReference type="EMBL" id="SDP10877.1"/>
    </source>
</evidence>
<evidence type="ECO:0000256" key="1">
    <source>
        <dbReference type="ARBA" id="ARBA00004236"/>
    </source>
</evidence>